<dbReference type="AlphaFoldDB" id="A0A154LB55"/>
<name>A0A154LB55_9PROT</name>
<accession>A0A154LB55</accession>
<protein>
    <submittedName>
        <fullName evidence="1">Uncharacterized protein</fullName>
    </submittedName>
</protein>
<proteinExistence type="predicted"/>
<dbReference type="EMBL" id="LPVY01000002">
    <property type="protein sequence ID" value="KZB69021.1"/>
    <property type="molecule type" value="Genomic_DNA"/>
</dbReference>
<reference evidence="1 2" key="1">
    <citation type="submission" date="2015-12" db="EMBL/GenBank/DDBJ databases">
        <title>Genome sequence of Thalassospira lucentensis MCCC 1A02072.</title>
        <authorList>
            <person name="Lu L."/>
            <person name="Lai Q."/>
            <person name="Shao Z."/>
            <person name="Qian P."/>
        </authorList>
    </citation>
    <scope>NUCLEOTIDE SEQUENCE [LARGE SCALE GENOMIC DNA]</scope>
    <source>
        <strain evidence="1 2">MCCC 1A02072</strain>
    </source>
</reference>
<evidence type="ECO:0000313" key="1">
    <source>
        <dbReference type="EMBL" id="KZB69021.1"/>
    </source>
</evidence>
<sequence>MHIVVSEKQVPNIWGDMALRNRLARCFARFSEQFLIGYFTPPSRLAENGGLQRFDTKLCNAFVRITKGQIAFCRRIYYCQRTGPL</sequence>
<organism evidence="1 2">
    <name type="scientific">Thalassospira lucentensis</name>
    <dbReference type="NCBI Taxonomy" id="168935"/>
    <lineage>
        <taxon>Bacteria</taxon>
        <taxon>Pseudomonadati</taxon>
        <taxon>Pseudomonadota</taxon>
        <taxon>Alphaproteobacteria</taxon>
        <taxon>Rhodospirillales</taxon>
        <taxon>Thalassospiraceae</taxon>
        <taxon>Thalassospira</taxon>
    </lineage>
</organism>
<evidence type="ECO:0000313" key="2">
    <source>
        <dbReference type="Proteomes" id="UP000076335"/>
    </source>
</evidence>
<comment type="caution">
    <text evidence="1">The sequence shown here is derived from an EMBL/GenBank/DDBJ whole genome shotgun (WGS) entry which is preliminary data.</text>
</comment>
<dbReference type="Proteomes" id="UP000076335">
    <property type="component" value="Unassembled WGS sequence"/>
</dbReference>
<gene>
    <name evidence="1" type="ORF">AUP42_08950</name>
</gene>